<dbReference type="AlphaFoldDB" id="H5TYL2"/>
<evidence type="ECO:0000259" key="3">
    <source>
        <dbReference type="Pfam" id="PF08237"/>
    </source>
</evidence>
<feature type="signal peptide" evidence="2">
    <location>
        <begin position="1"/>
        <end position="24"/>
    </location>
</feature>
<dbReference type="Pfam" id="PF08237">
    <property type="entry name" value="PE-PPE"/>
    <property type="match status" value="1"/>
</dbReference>
<evidence type="ECO:0000313" key="5">
    <source>
        <dbReference type="Proteomes" id="UP000005845"/>
    </source>
</evidence>
<accession>H5TYL2</accession>
<feature type="domain" description="PE-PPE" evidence="3">
    <location>
        <begin position="85"/>
        <end position="321"/>
    </location>
</feature>
<evidence type="ECO:0000256" key="1">
    <source>
        <dbReference type="SAM" id="MobiDB-lite"/>
    </source>
</evidence>
<proteinExistence type="predicted"/>
<keyword evidence="5" id="KW-1185">Reference proteome</keyword>
<sequence length="563" mass="57348">MGSILRVCAAMASAIGGVIGAVWAAAAMTVANAATVTALIMGGTWNPLVDFGPQAQTDEFVDTYLNLIASNYLAQASGVNAADLNKVAVYTPEEFAPFTAGDLSFDRSVALGVANLSACISGATACPRNLSFGTPAAGDQLVVFGYSQSTRIAAITKRSLIDYYSSVGWASAPDVSFVLAADVNRPNGGILARFAGLSIPFLGISMDGAAPTNSCVDGQCYFRTTDISFQYDGFSDFPSHPLNVIADLNAVLGIAYQHGLYPFESPLGAPGTVDQGEYGDTHYYMIPAEVLPILVPLVGVLPATWITALDMPLRTIIEMGYNRELSPGEPLAAQWFRFSPVRDAITVAIALATGIDDAVAQKTGDPSNRPLGTTAISGPFGVPEFSFRDWFDAAHPGSSAGSSLSSSVEVSAAPVAADTPTAPAVAGARSAVVNDPISTPSGQRGTDAMAPQGVESGGASANATPPTDQSDSDPSAASTTPPQVTKPNAQPQVHPEGEAKRPATVGDPAGGGSRPGDDAPGAAATGTTQSGGVTDAGNSAGQDDSTKGDREGSALGEPVGPRR</sequence>
<dbReference type="Proteomes" id="UP000005845">
    <property type="component" value="Unassembled WGS sequence"/>
</dbReference>
<organism evidence="4 5">
    <name type="scientific">Gordonia sputi NBRC 100414</name>
    <dbReference type="NCBI Taxonomy" id="1089453"/>
    <lineage>
        <taxon>Bacteria</taxon>
        <taxon>Bacillati</taxon>
        <taxon>Actinomycetota</taxon>
        <taxon>Actinomycetes</taxon>
        <taxon>Mycobacteriales</taxon>
        <taxon>Gordoniaceae</taxon>
        <taxon>Gordonia</taxon>
    </lineage>
</organism>
<dbReference type="RefSeq" id="WP_005204500.1">
    <property type="nucleotide sequence ID" value="NZ_BAFC01000046.1"/>
</dbReference>
<evidence type="ECO:0000313" key="4">
    <source>
        <dbReference type="EMBL" id="GAB38570.1"/>
    </source>
</evidence>
<evidence type="ECO:0000256" key="2">
    <source>
        <dbReference type="SAM" id="SignalP"/>
    </source>
</evidence>
<dbReference type="eggNOG" id="COG5651">
    <property type="taxonomic scope" value="Bacteria"/>
</dbReference>
<reference evidence="4 5" key="1">
    <citation type="submission" date="2012-02" db="EMBL/GenBank/DDBJ databases">
        <title>Whole genome shotgun sequence of Gordonia sputi NBRC 100414.</title>
        <authorList>
            <person name="Yoshida I."/>
            <person name="Hosoyama A."/>
            <person name="Tsuchikane K."/>
            <person name="Katsumata H."/>
            <person name="Yamazaki S."/>
            <person name="Fujita N."/>
        </authorList>
    </citation>
    <scope>NUCLEOTIDE SEQUENCE [LARGE SCALE GENOMIC DNA]</scope>
    <source>
        <strain evidence="4 5">NBRC 100414</strain>
    </source>
</reference>
<dbReference type="InterPro" id="IPR013228">
    <property type="entry name" value="PE-PPE_C"/>
</dbReference>
<feature type="chain" id="PRO_5038791311" description="PE-PPE domain-containing protein" evidence="2">
    <location>
        <begin position="25"/>
        <end position="563"/>
    </location>
</feature>
<protein>
    <recommendedName>
        <fullName evidence="3">PE-PPE domain-containing protein</fullName>
    </recommendedName>
</protein>
<keyword evidence="2" id="KW-0732">Signal</keyword>
<gene>
    <name evidence="4" type="ORF">GOSPT_046_00360</name>
</gene>
<dbReference type="EMBL" id="BAFC01000046">
    <property type="protein sequence ID" value="GAB38570.1"/>
    <property type="molecule type" value="Genomic_DNA"/>
</dbReference>
<feature type="region of interest" description="Disordered" evidence="1">
    <location>
        <begin position="434"/>
        <end position="563"/>
    </location>
</feature>
<feature type="compositionally biased region" description="Polar residues" evidence="1">
    <location>
        <begin position="459"/>
        <end position="491"/>
    </location>
</feature>
<name>H5TYL2_9ACTN</name>
<feature type="compositionally biased region" description="Low complexity" evidence="1">
    <location>
        <begin position="518"/>
        <end position="532"/>
    </location>
</feature>
<comment type="caution">
    <text evidence="4">The sequence shown here is derived from an EMBL/GenBank/DDBJ whole genome shotgun (WGS) entry which is preliminary data.</text>
</comment>